<dbReference type="EMBL" id="CP021983">
    <property type="protein sequence ID" value="ASC72714.1"/>
    <property type="molecule type" value="Genomic_DNA"/>
</dbReference>
<dbReference type="RefSeq" id="WP_080810280.1">
    <property type="nucleotide sequence ID" value="NZ_CP021983.2"/>
</dbReference>
<dbReference type="OrthoDB" id="539450at2"/>
<reference evidence="2 3" key="1">
    <citation type="journal article" date="2016" name="Biochim. Biophys. Acta">
        <title>Characterization of red-shifted phycobilisomes isolated from the chlorophyll f-containing cyanobacterium Halomicronema hongdechloris.</title>
        <authorList>
            <person name="Li Y."/>
            <person name="Lin Y."/>
            <person name="Garvey C.J."/>
            <person name="Birch D."/>
            <person name="Corkery R.W."/>
            <person name="Loughlin P.C."/>
            <person name="Scheer H."/>
            <person name="Willows R.D."/>
            <person name="Chen M."/>
        </authorList>
    </citation>
    <scope>NUCLEOTIDE SEQUENCE [LARGE SCALE GENOMIC DNA]</scope>
    <source>
        <strain evidence="2 3">C2206</strain>
    </source>
</reference>
<feature type="transmembrane region" description="Helical" evidence="1">
    <location>
        <begin position="20"/>
        <end position="38"/>
    </location>
</feature>
<keyword evidence="3" id="KW-1185">Reference proteome</keyword>
<sequence length="111" mass="12374">MSFALRAVPLTYGVNDSKGLMQLISLVPAIIFVYNWYVVMRDWRVFLYLVFSNGLAMAAGIALIVTEQQIFHVFVGPASGIGLLILGYVAWVIPERDSAGRQLRSRPREGN</sequence>
<proteinExistence type="predicted"/>
<organism evidence="2 3">
    <name type="scientific">Halomicronema hongdechloris C2206</name>
    <dbReference type="NCBI Taxonomy" id="1641165"/>
    <lineage>
        <taxon>Bacteria</taxon>
        <taxon>Bacillati</taxon>
        <taxon>Cyanobacteriota</taxon>
        <taxon>Cyanophyceae</taxon>
        <taxon>Nodosilineales</taxon>
        <taxon>Nodosilineaceae</taxon>
        <taxon>Halomicronema</taxon>
    </lineage>
</organism>
<gene>
    <name evidence="2" type="ORF">XM38_036720</name>
</gene>
<protein>
    <submittedName>
        <fullName evidence="2">Uncharacterized protein</fullName>
    </submittedName>
</protein>
<evidence type="ECO:0000313" key="3">
    <source>
        <dbReference type="Proteomes" id="UP000191901"/>
    </source>
</evidence>
<dbReference type="AlphaFoldDB" id="A0A1Z3HQW4"/>
<keyword evidence="1" id="KW-0472">Membrane</keyword>
<name>A0A1Z3HQW4_9CYAN</name>
<dbReference type="KEGG" id="hhg:XM38_036720"/>
<feature type="transmembrane region" description="Helical" evidence="1">
    <location>
        <begin position="45"/>
        <end position="65"/>
    </location>
</feature>
<keyword evidence="1" id="KW-0812">Transmembrane</keyword>
<evidence type="ECO:0000256" key="1">
    <source>
        <dbReference type="SAM" id="Phobius"/>
    </source>
</evidence>
<feature type="transmembrane region" description="Helical" evidence="1">
    <location>
        <begin position="71"/>
        <end position="93"/>
    </location>
</feature>
<evidence type="ECO:0000313" key="2">
    <source>
        <dbReference type="EMBL" id="ASC72714.1"/>
    </source>
</evidence>
<dbReference type="Proteomes" id="UP000191901">
    <property type="component" value="Chromosome"/>
</dbReference>
<keyword evidence="1" id="KW-1133">Transmembrane helix</keyword>
<accession>A0A1Z3HQW4</accession>